<dbReference type="BioCyc" id="PSP1104324:GJSN-1337-MONOMER"/>
<keyword evidence="2" id="KW-1185">Reference proteome</keyword>
<dbReference type="HOGENOM" id="CLU_1575036_0_0_2"/>
<evidence type="ECO:0000313" key="2">
    <source>
        <dbReference type="Proteomes" id="UP000005867"/>
    </source>
</evidence>
<dbReference type="eggNOG" id="arCOG05670">
    <property type="taxonomic scope" value="Archaea"/>
</dbReference>
<dbReference type="Proteomes" id="UP000005867">
    <property type="component" value="Chromosome"/>
</dbReference>
<gene>
    <name evidence="1" type="ORF">P186_1362</name>
</gene>
<dbReference type="EMBL" id="CP003098">
    <property type="protein sequence ID" value="AET32790.1"/>
    <property type="molecule type" value="Genomic_DNA"/>
</dbReference>
<accession>G7VE17</accession>
<dbReference type="KEGG" id="pyr:P186_1362"/>
<evidence type="ECO:0000313" key="1">
    <source>
        <dbReference type="EMBL" id="AET32790.1"/>
    </source>
</evidence>
<proteinExistence type="predicted"/>
<protein>
    <submittedName>
        <fullName evidence="1">Uncharacterized protein</fullName>
    </submittedName>
</protein>
<reference evidence="1 2" key="1">
    <citation type="journal article" date="2012" name="J. Bacteriol.">
        <title>Complete genome sequence of strain 1860, a crenarchaeon of the genus pyrobaculum able to grow with various electron acceptors.</title>
        <authorList>
            <person name="Mardanov A.V."/>
            <person name="Gumerov V.M."/>
            <person name="Slobodkina G.B."/>
            <person name="Beletsky A.V."/>
            <person name="Bonch-Osmolovskaya E.A."/>
            <person name="Ravin N.V."/>
            <person name="Skryabin K.G."/>
        </authorList>
    </citation>
    <scope>NUCLEOTIDE SEQUENCE [LARGE SCALE GENOMIC DNA]</scope>
    <source>
        <strain evidence="1 2">1860</strain>
    </source>
</reference>
<dbReference type="AlphaFoldDB" id="G7VE17"/>
<sequence length="183" mass="20322">MYITGWRLGAVSAQDVVVGIIAEAFVDFVRRLCECERLREAHSRDLELAKVADEVTRAVSEGREGEFGPVVVKVQKKFLGRREVRASLYGREVDVDTLLAELSKARSRAAWLNSDCSEGALIEALYKYEDRYLIEVAQRNFDKFKKLCSGEVPQVDFGEAPGHVVEGVVRGVKTYLSGHGAGN</sequence>
<organism evidence="1 2">
    <name type="scientific">Pyrobaculum ferrireducens</name>
    <dbReference type="NCBI Taxonomy" id="1104324"/>
    <lineage>
        <taxon>Archaea</taxon>
        <taxon>Thermoproteota</taxon>
        <taxon>Thermoprotei</taxon>
        <taxon>Thermoproteales</taxon>
        <taxon>Thermoproteaceae</taxon>
        <taxon>Pyrobaculum</taxon>
    </lineage>
</organism>
<name>G7VE17_9CREN</name>
<dbReference type="STRING" id="1104324.P186_1362"/>